<organism evidence="9 10">
    <name type="scientific">Candidula unifasciata</name>
    <dbReference type="NCBI Taxonomy" id="100452"/>
    <lineage>
        <taxon>Eukaryota</taxon>
        <taxon>Metazoa</taxon>
        <taxon>Spiralia</taxon>
        <taxon>Lophotrochozoa</taxon>
        <taxon>Mollusca</taxon>
        <taxon>Gastropoda</taxon>
        <taxon>Heterobranchia</taxon>
        <taxon>Euthyneura</taxon>
        <taxon>Panpulmonata</taxon>
        <taxon>Eupulmonata</taxon>
        <taxon>Stylommatophora</taxon>
        <taxon>Helicina</taxon>
        <taxon>Helicoidea</taxon>
        <taxon>Geomitridae</taxon>
        <taxon>Candidula</taxon>
    </lineage>
</organism>
<evidence type="ECO:0000256" key="4">
    <source>
        <dbReference type="ARBA" id="ARBA00022989"/>
    </source>
</evidence>
<sequence>KISMSTNRLSPSLEDRTGMSILWVPVIFVAATVGLYLISLGFHHHASDSSFQLKFPTSIEDISEMSDFLSHLKNSHLGHLLMLFCAGYIYKQTFAIPGSVFLNVLAGAIFGPYLAFLLICPLTAVGATNCYLLSRTFGRSYVVKYFPDKIKLFQDKIANNKDSLFFFLLFLRLFPMSPNWMMNIVAPIVGIPIHLFFISVLIGLMPYNFVCVQTGSVLSQISSVGDIFTTWTLIKMFLVALVALLPGIFVSRFRKKETE</sequence>
<keyword evidence="3" id="KW-0732">Signal</keyword>
<evidence type="ECO:0000313" key="10">
    <source>
        <dbReference type="Proteomes" id="UP000678393"/>
    </source>
</evidence>
<keyword evidence="5 7" id="KW-0472">Membrane</keyword>
<dbReference type="PANTHER" id="PTHR43220:SF21">
    <property type="entry name" value="TRANSMEMBRANE PROTEIN 41A"/>
    <property type="match status" value="1"/>
</dbReference>
<dbReference type="InterPro" id="IPR032816">
    <property type="entry name" value="VTT_dom"/>
</dbReference>
<evidence type="ECO:0000256" key="3">
    <source>
        <dbReference type="ARBA" id="ARBA00022729"/>
    </source>
</evidence>
<reference evidence="9" key="1">
    <citation type="submission" date="2021-04" db="EMBL/GenBank/DDBJ databases">
        <authorList>
            <consortium name="Molecular Ecology Group"/>
        </authorList>
    </citation>
    <scope>NUCLEOTIDE SEQUENCE</scope>
</reference>
<feature type="domain" description="VTT" evidence="8">
    <location>
        <begin position="96"/>
        <end position="216"/>
    </location>
</feature>
<evidence type="ECO:0000256" key="7">
    <source>
        <dbReference type="SAM" id="Phobius"/>
    </source>
</evidence>
<dbReference type="GO" id="GO:0016020">
    <property type="term" value="C:membrane"/>
    <property type="evidence" value="ECO:0007669"/>
    <property type="project" value="UniProtKB-SubCell"/>
</dbReference>
<dbReference type="Proteomes" id="UP000678393">
    <property type="component" value="Unassembled WGS sequence"/>
</dbReference>
<keyword evidence="4 7" id="KW-1133">Transmembrane helix</keyword>
<evidence type="ECO:0000256" key="1">
    <source>
        <dbReference type="ARBA" id="ARBA00004141"/>
    </source>
</evidence>
<comment type="subcellular location">
    <subcellularLocation>
        <location evidence="1">Membrane</location>
        <topology evidence="1">Multi-pass membrane protein</topology>
    </subcellularLocation>
</comment>
<dbReference type="OrthoDB" id="3364966at2759"/>
<protein>
    <recommendedName>
        <fullName evidence="8">VTT domain-containing protein</fullName>
    </recommendedName>
</protein>
<feature type="transmembrane region" description="Helical" evidence="7">
    <location>
        <begin position="227"/>
        <end position="250"/>
    </location>
</feature>
<gene>
    <name evidence="9" type="ORF">CUNI_LOCUS20581</name>
</gene>
<dbReference type="AlphaFoldDB" id="A0A8S3ZZP3"/>
<comment type="similarity">
    <text evidence="6">Belongs to the TMEM41 family.</text>
</comment>
<name>A0A8S3ZZP3_9EUPU</name>
<dbReference type="EMBL" id="CAJHNH020007835">
    <property type="protein sequence ID" value="CAG5135023.1"/>
    <property type="molecule type" value="Genomic_DNA"/>
</dbReference>
<feature type="non-terminal residue" evidence="9">
    <location>
        <position position="1"/>
    </location>
</feature>
<feature type="transmembrane region" description="Helical" evidence="7">
    <location>
        <begin position="113"/>
        <end position="134"/>
    </location>
</feature>
<dbReference type="InterPro" id="IPR045014">
    <property type="entry name" value="TM41A/B"/>
</dbReference>
<proteinExistence type="inferred from homology"/>
<keyword evidence="10" id="KW-1185">Reference proteome</keyword>
<dbReference type="PANTHER" id="PTHR43220">
    <property type="match status" value="1"/>
</dbReference>
<feature type="transmembrane region" description="Helical" evidence="7">
    <location>
        <begin position="20"/>
        <end position="42"/>
    </location>
</feature>
<evidence type="ECO:0000256" key="6">
    <source>
        <dbReference type="ARBA" id="ARBA00025797"/>
    </source>
</evidence>
<evidence type="ECO:0000313" key="9">
    <source>
        <dbReference type="EMBL" id="CAG5135023.1"/>
    </source>
</evidence>
<keyword evidence="2 7" id="KW-0812">Transmembrane</keyword>
<dbReference type="Pfam" id="PF09335">
    <property type="entry name" value="VTT_dom"/>
    <property type="match status" value="1"/>
</dbReference>
<evidence type="ECO:0000256" key="5">
    <source>
        <dbReference type="ARBA" id="ARBA00023136"/>
    </source>
</evidence>
<feature type="transmembrane region" description="Helical" evidence="7">
    <location>
        <begin position="180"/>
        <end position="207"/>
    </location>
</feature>
<accession>A0A8S3ZZP3</accession>
<evidence type="ECO:0000256" key="2">
    <source>
        <dbReference type="ARBA" id="ARBA00022692"/>
    </source>
</evidence>
<comment type="caution">
    <text evidence="9">The sequence shown here is derived from an EMBL/GenBank/DDBJ whole genome shotgun (WGS) entry which is preliminary data.</text>
</comment>
<evidence type="ECO:0000259" key="8">
    <source>
        <dbReference type="Pfam" id="PF09335"/>
    </source>
</evidence>